<gene>
    <name evidence="3" type="ORF">LEMA_P107280.1</name>
</gene>
<dbReference type="GO" id="GO:1990023">
    <property type="term" value="C:mitotic spindle midzone"/>
    <property type="evidence" value="ECO:0007669"/>
    <property type="project" value="TreeGrafter"/>
</dbReference>
<dbReference type="Proteomes" id="UP000002668">
    <property type="component" value="Genome"/>
</dbReference>
<feature type="coiled-coil region" evidence="1">
    <location>
        <begin position="133"/>
        <end position="167"/>
    </location>
</feature>
<dbReference type="PANTHER" id="PTHR19321">
    <property type="entry name" value="PROTEIN REGULATOR OF CYTOKINESIS 1 PRC1-RELATED"/>
    <property type="match status" value="1"/>
</dbReference>
<evidence type="ECO:0000256" key="1">
    <source>
        <dbReference type="SAM" id="Coils"/>
    </source>
</evidence>
<dbReference type="GO" id="GO:0005737">
    <property type="term" value="C:cytoplasm"/>
    <property type="evidence" value="ECO:0007669"/>
    <property type="project" value="TreeGrafter"/>
</dbReference>
<dbReference type="AlphaFoldDB" id="E4ZZ28"/>
<dbReference type="FunCoup" id="E4ZZ28">
    <property type="interactions" value="138"/>
</dbReference>
<feature type="compositionally biased region" description="Low complexity" evidence="2">
    <location>
        <begin position="590"/>
        <end position="603"/>
    </location>
</feature>
<feature type="compositionally biased region" description="Polar residues" evidence="2">
    <location>
        <begin position="760"/>
        <end position="784"/>
    </location>
</feature>
<dbReference type="EMBL" id="FP929129">
    <property type="protein sequence ID" value="CBX96463.1"/>
    <property type="molecule type" value="Genomic_DNA"/>
</dbReference>
<dbReference type="OrthoDB" id="642895at2759"/>
<reference evidence="4" key="1">
    <citation type="journal article" date="2011" name="Nat. Commun.">
        <title>Effector diversification within compartments of the Leptosphaeria maculans genome affected by Repeat-Induced Point mutations.</title>
        <authorList>
            <person name="Rouxel T."/>
            <person name="Grandaubert J."/>
            <person name="Hane J.K."/>
            <person name="Hoede C."/>
            <person name="van de Wouw A.P."/>
            <person name="Couloux A."/>
            <person name="Dominguez V."/>
            <person name="Anthouard V."/>
            <person name="Bally P."/>
            <person name="Bourras S."/>
            <person name="Cozijnsen A.J."/>
            <person name="Ciuffetti L.M."/>
            <person name="Degrave A."/>
            <person name="Dilmaghani A."/>
            <person name="Duret L."/>
            <person name="Fudal I."/>
            <person name="Goodwin S.B."/>
            <person name="Gout L."/>
            <person name="Glaser N."/>
            <person name="Linglin J."/>
            <person name="Kema G.H.J."/>
            <person name="Lapalu N."/>
            <person name="Lawrence C.B."/>
            <person name="May K."/>
            <person name="Meyer M."/>
            <person name="Ollivier B."/>
            <person name="Poulain J."/>
            <person name="Schoch C.L."/>
            <person name="Simon A."/>
            <person name="Spatafora J.W."/>
            <person name="Stachowiak A."/>
            <person name="Turgeon B.G."/>
            <person name="Tyler B.M."/>
            <person name="Vincent D."/>
            <person name="Weissenbach J."/>
            <person name="Amselem J."/>
            <person name="Quesneville H."/>
            <person name="Oliver R.P."/>
            <person name="Wincker P."/>
            <person name="Balesdent M.-H."/>
            <person name="Howlett B.J."/>
        </authorList>
    </citation>
    <scope>NUCLEOTIDE SEQUENCE [LARGE SCALE GENOMIC DNA]</scope>
    <source>
        <strain evidence="4">JN3 / isolate v23.1.3 / race Av1-4-5-6-7-8</strain>
    </source>
</reference>
<feature type="region of interest" description="Disordered" evidence="2">
    <location>
        <begin position="472"/>
        <end position="505"/>
    </location>
</feature>
<name>E4ZZ28_LEPMJ</name>
<dbReference type="Gene3D" id="1.20.58.1520">
    <property type="match status" value="1"/>
</dbReference>
<dbReference type="PANTHER" id="PTHR19321:SF41">
    <property type="entry name" value="FASCETTO-RELATED"/>
    <property type="match status" value="1"/>
</dbReference>
<feature type="compositionally biased region" description="Basic and acidic residues" evidence="2">
    <location>
        <begin position="489"/>
        <end position="505"/>
    </location>
</feature>
<organism evidence="4">
    <name type="scientific">Leptosphaeria maculans (strain JN3 / isolate v23.1.3 / race Av1-4-5-6-7-8)</name>
    <name type="common">Blackleg fungus</name>
    <name type="synonym">Phoma lingam</name>
    <dbReference type="NCBI Taxonomy" id="985895"/>
    <lineage>
        <taxon>Eukaryota</taxon>
        <taxon>Fungi</taxon>
        <taxon>Dikarya</taxon>
        <taxon>Ascomycota</taxon>
        <taxon>Pezizomycotina</taxon>
        <taxon>Dothideomycetes</taxon>
        <taxon>Pleosporomycetidae</taxon>
        <taxon>Pleosporales</taxon>
        <taxon>Pleosporineae</taxon>
        <taxon>Leptosphaeriaceae</taxon>
        <taxon>Plenodomus</taxon>
        <taxon>Plenodomus lingam/Leptosphaeria maculans species complex</taxon>
    </lineage>
</organism>
<dbReference type="VEuPathDB" id="FungiDB:LEMA_P107280.1"/>
<feature type="region of interest" description="Disordered" evidence="2">
    <location>
        <begin position="552"/>
        <end position="603"/>
    </location>
</feature>
<feature type="compositionally biased region" description="Basic and acidic residues" evidence="2">
    <location>
        <begin position="700"/>
        <end position="709"/>
    </location>
</feature>
<dbReference type="GO" id="GO:0051256">
    <property type="term" value="P:mitotic spindle midzone assembly"/>
    <property type="evidence" value="ECO:0007669"/>
    <property type="project" value="TreeGrafter"/>
</dbReference>
<feature type="compositionally biased region" description="Basic and acidic residues" evidence="2">
    <location>
        <begin position="652"/>
        <end position="664"/>
    </location>
</feature>
<dbReference type="HOGENOM" id="CLU_013892_0_0_1"/>
<keyword evidence="1" id="KW-0175">Coiled coil</keyword>
<dbReference type="InterPro" id="IPR007145">
    <property type="entry name" value="MAP65_Ase1_PRC1"/>
</dbReference>
<dbReference type="GeneID" id="13283244"/>
<dbReference type="Pfam" id="PF03999">
    <property type="entry name" value="MAP65_ASE1"/>
    <property type="match status" value="1"/>
</dbReference>
<feature type="coiled-coil region" evidence="1">
    <location>
        <begin position="318"/>
        <end position="348"/>
    </location>
</feature>
<evidence type="ECO:0000256" key="2">
    <source>
        <dbReference type="SAM" id="MobiDB-lite"/>
    </source>
</evidence>
<feature type="compositionally biased region" description="Polar residues" evidence="2">
    <location>
        <begin position="560"/>
        <end position="583"/>
    </location>
</feature>
<dbReference type="eggNOG" id="KOG4302">
    <property type="taxonomic scope" value="Eukaryota"/>
</dbReference>
<evidence type="ECO:0000313" key="3">
    <source>
        <dbReference type="EMBL" id="CBX96463.1"/>
    </source>
</evidence>
<accession>E4ZZ28</accession>
<feature type="region of interest" description="Disordered" evidence="2">
    <location>
        <begin position="623"/>
        <end position="794"/>
    </location>
</feature>
<dbReference type="OMA" id="QLHGIYD"/>
<evidence type="ECO:0000313" key="4">
    <source>
        <dbReference type="Proteomes" id="UP000002668"/>
    </source>
</evidence>
<dbReference type="STRING" id="985895.E4ZZ28"/>
<dbReference type="GO" id="GO:0008017">
    <property type="term" value="F:microtubule binding"/>
    <property type="evidence" value="ECO:0007669"/>
    <property type="project" value="InterPro"/>
</dbReference>
<sequence length="863" mass="97235">MARVLMLLALDRRAISSIASLRVFVFDQRVSREISVSRSGAFLALYPPARRPVSTTSQHYTASQIRRQTSATHGRSACAAAETAGRSAVTMDTSYLAQQVTTIIGQLHGLFDDIGVPSHERDSREAELFSALSETLHNQLRQVTNEKHEMTEEAHRLIKTIKQMEASLDDDKKNPNYEDHDEAAVSYPLTRCLSALKEKYNAISKMHRERFEQVRKLAEALESYASHLEASFVQIKLPPTAQNATVSPSFDISASYVAKLDREFTRVYEEYTKRINTVKVLCQEIIQLWAELGTPQAQTDSTIVKCHRDAPEQLGLHKDDLVQLAAKKERLLEEKRARERRLGQLRSTIEELWDRLGVENRERKQFLTSNRGCGLRTINEYEDELARLNELKRQNLHLFVEEARCKLQELWDALYFSEEEMLDFTPAFSDVCSDALLSAHEAEISRLELLKEQRLPILQKIDRHRELIKERNDLAQSSQDASRLMARGQKGEKRDPGKLLREEKMRKRIAKELPKIEADLKKTLENWEDEYGRPFLVHGERYLDELYAAAASAPPPRAKTPSNTGMPTKQLQHSKSGSLSRPSTVRGGAPPSRSKTPVSSSSNFGASVSNFGASISRNPLASSVSISSGMKSPSKIPARATLGSIRQGNPSTERRPPPPSREDSSSSTIRKMPPPMAPPPRMKDLFIPPEPVETPMNRFEFNRGDRSDSIVRNVAPEDPYDDRASYMSSNHNMRAGYMPNYPPPSSSSTSSRQISQNSQASSTGTSNTGVTMQSGSENWETFSEQSDDPPENDVNFQQHYRQRQMKRYTPEGGHIATPRGIQGKKVRSIRSVDNTNLMMEQEGRMVRVIEGSEAGWTDDGDGY</sequence>
<dbReference type="InParanoid" id="E4ZZ28"/>
<feature type="compositionally biased region" description="Low complexity" evidence="2">
    <location>
        <begin position="746"/>
        <end position="759"/>
    </location>
</feature>
<keyword evidence="4" id="KW-1185">Reference proteome</keyword>
<proteinExistence type="predicted"/>
<protein>
    <submittedName>
        <fullName evidence="3">Similar to microtubule associated protein (Ase1)</fullName>
    </submittedName>
</protein>